<gene>
    <name evidence="1" type="ORF">CDAR_81691</name>
</gene>
<reference evidence="1 2" key="1">
    <citation type="submission" date="2021-06" db="EMBL/GenBank/DDBJ databases">
        <title>Caerostris darwini draft genome.</title>
        <authorList>
            <person name="Kono N."/>
            <person name="Arakawa K."/>
        </authorList>
    </citation>
    <scope>NUCLEOTIDE SEQUENCE [LARGE SCALE GENOMIC DNA]</scope>
</reference>
<keyword evidence="2" id="KW-1185">Reference proteome</keyword>
<evidence type="ECO:0000313" key="1">
    <source>
        <dbReference type="EMBL" id="GIY81699.1"/>
    </source>
</evidence>
<comment type="caution">
    <text evidence="1">The sequence shown here is derived from an EMBL/GenBank/DDBJ whole genome shotgun (WGS) entry which is preliminary data.</text>
</comment>
<evidence type="ECO:0000313" key="2">
    <source>
        <dbReference type="Proteomes" id="UP001054837"/>
    </source>
</evidence>
<sequence length="112" mass="12726">MSSDMSNTTIGILTTAPDSKEIKRLLDSNMESNFDFNHTREIVNQTDCYALLDKINAVCYYHSLRLLNTIPVTDSVSEVITQCNEIAMMVERKKSHIVLARLAKVEEVFDLL</sequence>
<dbReference type="Proteomes" id="UP001054837">
    <property type="component" value="Unassembled WGS sequence"/>
</dbReference>
<organism evidence="1 2">
    <name type="scientific">Caerostris darwini</name>
    <dbReference type="NCBI Taxonomy" id="1538125"/>
    <lineage>
        <taxon>Eukaryota</taxon>
        <taxon>Metazoa</taxon>
        <taxon>Ecdysozoa</taxon>
        <taxon>Arthropoda</taxon>
        <taxon>Chelicerata</taxon>
        <taxon>Arachnida</taxon>
        <taxon>Araneae</taxon>
        <taxon>Araneomorphae</taxon>
        <taxon>Entelegynae</taxon>
        <taxon>Araneoidea</taxon>
        <taxon>Araneidae</taxon>
        <taxon>Caerostris</taxon>
    </lineage>
</organism>
<accession>A0AAV4WHM4</accession>
<proteinExistence type="predicted"/>
<dbReference type="AlphaFoldDB" id="A0AAV4WHM4"/>
<dbReference type="EMBL" id="BPLQ01014663">
    <property type="protein sequence ID" value="GIY81699.1"/>
    <property type="molecule type" value="Genomic_DNA"/>
</dbReference>
<protein>
    <submittedName>
        <fullName evidence="1">Uncharacterized protein</fullName>
    </submittedName>
</protein>
<name>A0AAV4WHM4_9ARAC</name>